<keyword evidence="20" id="KW-1185">Reference proteome</keyword>
<gene>
    <name evidence="19" type="ORF">P167DRAFT_525216</name>
</gene>
<dbReference type="GO" id="GO:0016024">
    <property type="term" value="P:CDP-diacylglycerol biosynthetic process"/>
    <property type="evidence" value="ECO:0007669"/>
    <property type="project" value="UniProtKB-UniPathway"/>
</dbReference>
<evidence type="ECO:0000256" key="17">
    <source>
        <dbReference type="ARBA" id="ARBA00023264"/>
    </source>
</evidence>
<comment type="pathway">
    <text evidence="4">Lipid metabolism.</text>
</comment>
<keyword evidence="13" id="KW-0443">Lipid metabolism</keyword>
<dbReference type="PANTHER" id="PTHR13619:SF0">
    <property type="entry name" value="PHOSPHATIDATE CYTIDYLYLTRANSFERASE, MITOCHONDRIAL"/>
    <property type="match status" value="1"/>
</dbReference>
<keyword evidence="17" id="KW-1208">Phospholipid metabolism</keyword>
<keyword evidence="10" id="KW-0548">Nucleotidyltransferase</keyword>
<dbReference type="EC" id="2.7.7.41" evidence="6"/>
<keyword evidence="9" id="KW-0808">Transferase</keyword>
<keyword evidence="11" id="KW-0999">Mitochondrion inner membrane</keyword>
<evidence type="ECO:0000256" key="4">
    <source>
        <dbReference type="ARBA" id="ARBA00005189"/>
    </source>
</evidence>
<evidence type="ECO:0000256" key="14">
    <source>
        <dbReference type="ARBA" id="ARBA00023128"/>
    </source>
</evidence>
<evidence type="ECO:0000256" key="13">
    <source>
        <dbReference type="ARBA" id="ARBA00023098"/>
    </source>
</evidence>
<dbReference type="GO" id="GO:0004605">
    <property type="term" value="F:phosphatidate cytidylyltransferase activity"/>
    <property type="evidence" value="ECO:0007669"/>
    <property type="project" value="UniProtKB-EC"/>
</dbReference>
<name>A0A3N4KND2_9PEZI</name>
<dbReference type="GO" id="GO:0032049">
    <property type="term" value="P:cardiolipin biosynthetic process"/>
    <property type="evidence" value="ECO:0007669"/>
    <property type="project" value="InterPro"/>
</dbReference>
<evidence type="ECO:0000256" key="10">
    <source>
        <dbReference type="ARBA" id="ARBA00022695"/>
    </source>
</evidence>
<comment type="subcellular location">
    <subcellularLocation>
        <location evidence="2">Mitochondrion inner membrane</location>
        <topology evidence="2">Peripheral membrane protein</topology>
        <orientation evidence="2">Matrix side</orientation>
    </subcellularLocation>
</comment>
<evidence type="ECO:0000313" key="19">
    <source>
        <dbReference type="EMBL" id="RPB10948.1"/>
    </source>
</evidence>
<comment type="pathway">
    <text evidence="3">Phospholipid metabolism; CDP-diacylglycerol biosynthesis; CDP-diacylglycerol from sn-glycerol 3-phosphate: step 3/3.</text>
</comment>
<evidence type="ECO:0000256" key="18">
    <source>
        <dbReference type="ARBA" id="ARBA00029893"/>
    </source>
</evidence>
<dbReference type="STRING" id="1392247.A0A3N4KND2"/>
<keyword evidence="8" id="KW-0444">Lipid biosynthesis</keyword>
<evidence type="ECO:0000313" key="20">
    <source>
        <dbReference type="Proteomes" id="UP000277580"/>
    </source>
</evidence>
<dbReference type="GO" id="GO:0005743">
    <property type="term" value="C:mitochondrial inner membrane"/>
    <property type="evidence" value="ECO:0007669"/>
    <property type="project" value="UniProtKB-SubCell"/>
</dbReference>
<evidence type="ECO:0000256" key="2">
    <source>
        <dbReference type="ARBA" id="ARBA00004443"/>
    </source>
</evidence>
<dbReference type="AlphaFoldDB" id="A0A3N4KND2"/>
<comment type="similarity">
    <text evidence="5">Belongs to the TAM41 family.</text>
</comment>
<reference evidence="19 20" key="1">
    <citation type="journal article" date="2018" name="Nat. Ecol. Evol.">
        <title>Pezizomycetes genomes reveal the molecular basis of ectomycorrhizal truffle lifestyle.</title>
        <authorList>
            <person name="Murat C."/>
            <person name="Payen T."/>
            <person name="Noel B."/>
            <person name="Kuo A."/>
            <person name="Morin E."/>
            <person name="Chen J."/>
            <person name="Kohler A."/>
            <person name="Krizsan K."/>
            <person name="Balestrini R."/>
            <person name="Da Silva C."/>
            <person name="Montanini B."/>
            <person name="Hainaut M."/>
            <person name="Levati E."/>
            <person name="Barry K.W."/>
            <person name="Belfiori B."/>
            <person name="Cichocki N."/>
            <person name="Clum A."/>
            <person name="Dockter R.B."/>
            <person name="Fauchery L."/>
            <person name="Guy J."/>
            <person name="Iotti M."/>
            <person name="Le Tacon F."/>
            <person name="Lindquist E.A."/>
            <person name="Lipzen A."/>
            <person name="Malagnac F."/>
            <person name="Mello A."/>
            <person name="Molinier V."/>
            <person name="Miyauchi S."/>
            <person name="Poulain J."/>
            <person name="Riccioni C."/>
            <person name="Rubini A."/>
            <person name="Sitrit Y."/>
            <person name="Splivallo R."/>
            <person name="Traeger S."/>
            <person name="Wang M."/>
            <person name="Zifcakova L."/>
            <person name="Wipf D."/>
            <person name="Zambonelli A."/>
            <person name="Paolocci F."/>
            <person name="Nowrousian M."/>
            <person name="Ottonello S."/>
            <person name="Baldrian P."/>
            <person name="Spatafora J.W."/>
            <person name="Henrissat B."/>
            <person name="Nagy L.G."/>
            <person name="Aury J.M."/>
            <person name="Wincker P."/>
            <person name="Grigoriev I.V."/>
            <person name="Bonfante P."/>
            <person name="Martin F.M."/>
        </authorList>
    </citation>
    <scope>NUCLEOTIDE SEQUENCE [LARGE SCALE GENOMIC DNA]</scope>
    <source>
        <strain evidence="19 20">CCBAS932</strain>
    </source>
</reference>
<dbReference type="PANTHER" id="PTHR13619">
    <property type="entry name" value="PHOSPHATIDATE CYTIDYLYLTRANSFERASE, MITOCHONDRIAL"/>
    <property type="match status" value="1"/>
</dbReference>
<dbReference type="PIRSF" id="PIRSF028840">
    <property type="entry name" value="Mmp37"/>
    <property type="match status" value="1"/>
</dbReference>
<keyword evidence="14" id="KW-0496">Mitochondrion</keyword>
<evidence type="ECO:0000256" key="7">
    <source>
        <dbReference type="ARBA" id="ARBA00018337"/>
    </source>
</evidence>
<organism evidence="19 20">
    <name type="scientific">Morchella conica CCBAS932</name>
    <dbReference type="NCBI Taxonomy" id="1392247"/>
    <lineage>
        <taxon>Eukaryota</taxon>
        <taxon>Fungi</taxon>
        <taxon>Dikarya</taxon>
        <taxon>Ascomycota</taxon>
        <taxon>Pezizomycotina</taxon>
        <taxon>Pezizomycetes</taxon>
        <taxon>Pezizales</taxon>
        <taxon>Morchellaceae</taxon>
        <taxon>Morchella</taxon>
    </lineage>
</organism>
<proteinExistence type="inferred from homology"/>
<evidence type="ECO:0000256" key="5">
    <source>
        <dbReference type="ARBA" id="ARBA00005458"/>
    </source>
</evidence>
<dbReference type="UniPathway" id="UPA00557">
    <property type="reaction ID" value="UER00614"/>
</dbReference>
<dbReference type="OrthoDB" id="341477at2759"/>
<dbReference type="Pfam" id="PF09139">
    <property type="entry name" value="Tam41_Mmp37"/>
    <property type="match status" value="1"/>
</dbReference>
<evidence type="ECO:0000256" key="3">
    <source>
        <dbReference type="ARBA" id="ARBA00005119"/>
    </source>
</evidence>
<evidence type="ECO:0000256" key="8">
    <source>
        <dbReference type="ARBA" id="ARBA00022516"/>
    </source>
</evidence>
<evidence type="ECO:0000256" key="1">
    <source>
        <dbReference type="ARBA" id="ARBA00001946"/>
    </source>
</evidence>
<dbReference type="Proteomes" id="UP000277580">
    <property type="component" value="Unassembled WGS sequence"/>
</dbReference>
<evidence type="ECO:0000256" key="15">
    <source>
        <dbReference type="ARBA" id="ARBA00023136"/>
    </source>
</evidence>
<keyword evidence="16" id="KW-0594">Phospholipid biosynthesis</keyword>
<keyword evidence="15" id="KW-0472">Membrane</keyword>
<dbReference type="FunCoup" id="A0A3N4KND2">
    <property type="interactions" value="344"/>
</dbReference>
<evidence type="ECO:0000256" key="9">
    <source>
        <dbReference type="ARBA" id="ARBA00022679"/>
    </source>
</evidence>
<comment type="cofactor">
    <cofactor evidence="1">
        <name>Mg(2+)</name>
        <dbReference type="ChEBI" id="CHEBI:18420"/>
    </cofactor>
</comment>
<evidence type="ECO:0000256" key="12">
    <source>
        <dbReference type="ARBA" id="ARBA00022842"/>
    </source>
</evidence>
<sequence>MASRFSLSLHAPPSLSSPYTRLVTPAWKSRQCLQHPRALSSTPIYLEDKATSKIPPPPADFDDDPIPLTTSPKKAPKTVGFNQHLPLAHELQGYLRSLMMQFRAPVRYAFAYGSGVFSQGAAAARASGKKPMIDLMFGVTYTQHWHSLNLGQHRDHYSFMGTLGSGAISYVQDKMGAGVYFNPYVDINGTLVKYGVTNIDTLRRDLKTWDTLYLAGRLQKPVQILRDDPTITLSYQANLIAATRTALLMLPERFTEYQLYSTITGISYLGDPRMSVGAENPNKIDNIVDNQLAHFRLLYGKVIEQLPNLSYEKGGGQEWSEPAQQTWLVQDMSPSKRANMVRRLPTSFREKLYFQYQRKFAIPALEFEKMVNLSEDDERAAPKQGGEFEKRIVEGGTDEMADKVKKVIKSTISWPSTAQSLKGVLTAGPVRSAKYLTEKMGKWRRGGKAKVEEQTKEN</sequence>
<dbReference type="InParanoid" id="A0A3N4KND2"/>
<accession>A0A3N4KND2</accession>
<dbReference type="EMBL" id="ML119139">
    <property type="protein sequence ID" value="RPB10948.1"/>
    <property type="molecule type" value="Genomic_DNA"/>
</dbReference>
<keyword evidence="12" id="KW-0460">Magnesium</keyword>
<protein>
    <recommendedName>
        <fullName evidence="7">Phosphatidate cytidylyltransferase, mitochondrial</fullName>
        <ecNumber evidence="6">2.7.7.41</ecNumber>
    </recommendedName>
    <alternativeName>
        <fullName evidence="18">CDP-diacylglycerol synthase</fullName>
    </alternativeName>
</protein>
<evidence type="ECO:0000256" key="6">
    <source>
        <dbReference type="ARBA" id="ARBA00012487"/>
    </source>
</evidence>
<dbReference type="InterPro" id="IPR015222">
    <property type="entry name" value="Tam41"/>
</dbReference>
<evidence type="ECO:0000256" key="16">
    <source>
        <dbReference type="ARBA" id="ARBA00023209"/>
    </source>
</evidence>
<evidence type="ECO:0000256" key="11">
    <source>
        <dbReference type="ARBA" id="ARBA00022792"/>
    </source>
</evidence>